<dbReference type="Gene3D" id="3.80.30.20">
    <property type="entry name" value="tm_1862 like domain"/>
    <property type="match status" value="1"/>
</dbReference>
<dbReference type="SMART" id="SM00729">
    <property type="entry name" value="Elp3"/>
    <property type="match status" value="1"/>
</dbReference>
<gene>
    <name evidence="8" type="ORF">A2519_00110</name>
</gene>
<dbReference type="PROSITE" id="PS51332">
    <property type="entry name" value="B12_BINDING"/>
    <property type="match status" value="1"/>
</dbReference>
<dbReference type="PANTHER" id="PTHR43409:SF16">
    <property type="entry name" value="SLR0320 PROTEIN"/>
    <property type="match status" value="1"/>
</dbReference>
<comment type="caution">
    <text evidence="8">The sequence shown here is derived from an EMBL/GenBank/DDBJ whole genome shotgun (WGS) entry which is preliminary data.</text>
</comment>
<dbReference type="InterPro" id="IPR006158">
    <property type="entry name" value="Cobalamin-bd"/>
</dbReference>
<dbReference type="GO" id="GO:0005829">
    <property type="term" value="C:cytosol"/>
    <property type="evidence" value="ECO:0007669"/>
    <property type="project" value="TreeGrafter"/>
</dbReference>
<dbReference type="AlphaFoldDB" id="A0A1F7F058"/>
<name>A0A1F7F058_UNCRA</name>
<evidence type="ECO:0000256" key="2">
    <source>
        <dbReference type="ARBA" id="ARBA00022691"/>
    </source>
</evidence>
<dbReference type="GO" id="GO:0031419">
    <property type="term" value="F:cobalamin binding"/>
    <property type="evidence" value="ECO:0007669"/>
    <property type="project" value="InterPro"/>
</dbReference>
<comment type="cofactor">
    <cofactor evidence="1">
        <name>[4Fe-4S] cluster</name>
        <dbReference type="ChEBI" id="CHEBI:49883"/>
    </cofactor>
</comment>
<dbReference type="InterPro" id="IPR023404">
    <property type="entry name" value="rSAM_horseshoe"/>
</dbReference>
<evidence type="ECO:0000256" key="1">
    <source>
        <dbReference type="ARBA" id="ARBA00001966"/>
    </source>
</evidence>
<dbReference type="GO" id="GO:0003824">
    <property type="term" value="F:catalytic activity"/>
    <property type="evidence" value="ECO:0007669"/>
    <property type="project" value="InterPro"/>
</dbReference>
<dbReference type="Gene3D" id="3.40.50.280">
    <property type="entry name" value="Cobalamin-binding domain"/>
    <property type="match status" value="1"/>
</dbReference>
<dbReference type="GO" id="GO:0046872">
    <property type="term" value="F:metal ion binding"/>
    <property type="evidence" value="ECO:0007669"/>
    <property type="project" value="UniProtKB-KW"/>
</dbReference>
<dbReference type="InterPro" id="IPR007197">
    <property type="entry name" value="rSAM"/>
</dbReference>
<dbReference type="SFLD" id="SFLDS00029">
    <property type="entry name" value="Radical_SAM"/>
    <property type="match status" value="1"/>
</dbReference>
<keyword evidence="4" id="KW-0408">Iron</keyword>
<dbReference type="InterPro" id="IPR034466">
    <property type="entry name" value="Methyltransferase_Class_B"/>
</dbReference>
<dbReference type="InterPro" id="IPR006638">
    <property type="entry name" value="Elp3/MiaA/NifB-like_rSAM"/>
</dbReference>
<proteinExistence type="predicted"/>
<dbReference type="Proteomes" id="UP000179243">
    <property type="component" value="Unassembled WGS sequence"/>
</dbReference>
<evidence type="ECO:0000259" key="7">
    <source>
        <dbReference type="PROSITE" id="PS51918"/>
    </source>
</evidence>
<protein>
    <submittedName>
        <fullName evidence="8">Uncharacterized protein</fullName>
    </submittedName>
</protein>
<sequence>MKILALNPPFHHRFSREQRSPAVTKSGTLYYPMWLAYAVGYLEQQGHEIRFIDAPALNLHMDEVLARLGGFSPGLVIMNTSTPSIYNDIAMAGEIKKAFASAFVVFVGPHVSALPAETLGHGDFVDAIAIGEFDQTVVDLAMAIEQGKEIAGVAGIVYKKEGASVFTALRTFLTDLDALPFVSSVYKKHLDHTRYFYSHSQHPIVTIVTGRGCPFKCTYCVYPQTMHGNRFRSRSVEKVADEFAYIYGQFPDVREIMIEDDTFTVNRQRCRDLAMLLIRRGLNRIPWSANSRADVDYETMALLKKAGCRLFCVGFESGDQTILDNIKKGTDLVKIRAFARDARQAGILVHGCFMVGNRGETRATLRKTLDLALELNPDTVQFFPIMVYPGTADYQWVKEQGFLISEDFSQWVTDAGLHNSVVSNPALTYAELTAFCDEARRRFYLRPRYILAKMRQSIVHPTEAKRNLLAFRSFFRHLFGRARPRSASGPAHTS</sequence>
<evidence type="ECO:0000256" key="5">
    <source>
        <dbReference type="ARBA" id="ARBA00023014"/>
    </source>
</evidence>
<feature type="domain" description="Radical SAM core" evidence="7">
    <location>
        <begin position="199"/>
        <end position="415"/>
    </location>
</feature>
<keyword evidence="5" id="KW-0411">Iron-sulfur</keyword>
<evidence type="ECO:0000259" key="6">
    <source>
        <dbReference type="PROSITE" id="PS51332"/>
    </source>
</evidence>
<keyword evidence="3" id="KW-0479">Metal-binding</keyword>
<dbReference type="Pfam" id="PF02310">
    <property type="entry name" value="B12-binding"/>
    <property type="match status" value="1"/>
</dbReference>
<dbReference type="SFLD" id="SFLDG01082">
    <property type="entry name" value="B12-binding_domain_containing"/>
    <property type="match status" value="1"/>
</dbReference>
<reference evidence="8 9" key="1">
    <citation type="journal article" date="2016" name="Nat. Commun.">
        <title>Thousands of microbial genomes shed light on interconnected biogeochemical processes in an aquifer system.</title>
        <authorList>
            <person name="Anantharaman K."/>
            <person name="Brown C.T."/>
            <person name="Hug L.A."/>
            <person name="Sharon I."/>
            <person name="Castelle C.J."/>
            <person name="Probst A.J."/>
            <person name="Thomas B.C."/>
            <person name="Singh A."/>
            <person name="Wilkins M.J."/>
            <person name="Karaoz U."/>
            <person name="Brodie E.L."/>
            <person name="Williams K.H."/>
            <person name="Hubbard S.S."/>
            <person name="Banfield J.F."/>
        </authorList>
    </citation>
    <scope>NUCLEOTIDE SEQUENCE [LARGE SCALE GENOMIC DNA]</scope>
</reference>
<evidence type="ECO:0000256" key="3">
    <source>
        <dbReference type="ARBA" id="ARBA00022723"/>
    </source>
</evidence>
<dbReference type="InterPro" id="IPR051198">
    <property type="entry name" value="BchE-like"/>
</dbReference>
<accession>A0A1F7F058</accession>
<dbReference type="Pfam" id="PF04055">
    <property type="entry name" value="Radical_SAM"/>
    <property type="match status" value="1"/>
</dbReference>
<dbReference type="PROSITE" id="PS51918">
    <property type="entry name" value="RADICAL_SAM"/>
    <property type="match status" value="1"/>
</dbReference>
<dbReference type="InterPro" id="IPR058240">
    <property type="entry name" value="rSAM_sf"/>
</dbReference>
<feature type="domain" description="B12-binding" evidence="6">
    <location>
        <begin position="18"/>
        <end position="151"/>
    </location>
</feature>
<keyword evidence="2" id="KW-0949">S-adenosyl-L-methionine</keyword>
<dbReference type="EMBL" id="MFYX01000157">
    <property type="protein sequence ID" value="OGJ99895.1"/>
    <property type="molecule type" value="Genomic_DNA"/>
</dbReference>
<organism evidence="8 9">
    <name type="scientific">Candidatus Raymondbacteria bacterium RIFOXYD12_FULL_49_13</name>
    <dbReference type="NCBI Taxonomy" id="1817890"/>
    <lineage>
        <taxon>Bacteria</taxon>
        <taxon>Raymondiibacteriota</taxon>
    </lineage>
</organism>
<evidence type="ECO:0000313" key="8">
    <source>
        <dbReference type="EMBL" id="OGJ99895.1"/>
    </source>
</evidence>
<dbReference type="CDD" id="cd01335">
    <property type="entry name" value="Radical_SAM"/>
    <property type="match status" value="1"/>
</dbReference>
<dbReference type="SFLD" id="SFLDG01123">
    <property type="entry name" value="methyltransferase_(Class_B)"/>
    <property type="match status" value="1"/>
</dbReference>
<dbReference type="SUPFAM" id="SSF102114">
    <property type="entry name" value="Radical SAM enzymes"/>
    <property type="match status" value="1"/>
</dbReference>
<dbReference type="PANTHER" id="PTHR43409">
    <property type="entry name" value="ANAEROBIC MAGNESIUM-PROTOPORPHYRIN IX MONOMETHYL ESTER CYCLASE-RELATED"/>
    <property type="match status" value="1"/>
</dbReference>
<evidence type="ECO:0000313" key="9">
    <source>
        <dbReference type="Proteomes" id="UP000179243"/>
    </source>
</evidence>
<dbReference type="GO" id="GO:0051539">
    <property type="term" value="F:4 iron, 4 sulfur cluster binding"/>
    <property type="evidence" value="ECO:0007669"/>
    <property type="project" value="UniProtKB-KW"/>
</dbReference>
<evidence type="ECO:0000256" key="4">
    <source>
        <dbReference type="ARBA" id="ARBA00023004"/>
    </source>
</evidence>